<dbReference type="NCBIfam" id="TIGR02857">
    <property type="entry name" value="CydD"/>
    <property type="match status" value="1"/>
</dbReference>
<dbReference type="GO" id="GO:0005886">
    <property type="term" value="C:plasma membrane"/>
    <property type="evidence" value="ECO:0007669"/>
    <property type="project" value="UniProtKB-SubCell"/>
</dbReference>
<keyword evidence="5 8" id="KW-1133">Transmembrane helix</keyword>
<keyword evidence="4 11" id="KW-0067">ATP-binding</keyword>
<evidence type="ECO:0000256" key="5">
    <source>
        <dbReference type="ARBA" id="ARBA00022989"/>
    </source>
</evidence>
<keyword evidence="3" id="KW-0547">Nucleotide-binding</keyword>
<dbReference type="NCBIfam" id="TIGR02868">
    <property type="entry name" value="CydC"/>
    <property type="match status" value="1"/>
</dbReference>
<dbReference type="GO" id="GO:0042883">
    <property type="term" value="P:cysteine transport"/>
    <property type="evidence" value="ECO:0007669"/>
    <property type="project" value="InterPro"/>
</dbReference>
<dbReference type="InterPro" id="IPR014216">
    <property type="entry name" value="ABC_transptr_CydD"/>
</dbReference>
<keyword evidence="12" id="KW-1185">Reference proteome</keyword>
<dbReference type="InterPro" id="IPR036640">
    <property type="entry name" value="ABC1_TM_sf"/>
</dbReference>
<dbReference type="SUPFAM" id="SSF90123">
    <property type="entry name" value="ABC transporter transmembrane region"/>
    <property type="match status" value="2"/>
</dbReference>
<dbReference type="OrthoDB" id="9806127at2"/>
<dbReference type="InterPro" id="IPR027417">
    <property type="entry name" value="P-loop_NTPase"/>
</dbReference>
<dbReference type="InterPro" id="IPR003439">
    <property type="entry name" value="ABC_transporter-like_ATP-bd"/>
</dbReference>
<feature type="transmembrane region" description="Helical" evidence="8">
    <location>
        <begin position="612"/>
        <end position="633"/>
    </location>
</feature>
<reference evidence="11 12" key="1">
    <citation type="submission" date="2018-02" db="EMBL/GenBank/DDBJ databases">
        <title>Genomic Encyclopedia of Archaeal and Bacterial Type Strains, Phase II (KMG-II): from individual species to whole genera.</title>
        <authorList>
            <person name="Goeker M."/>
        </authorList>
    </citation>
    <scope>NUCLEOTIDE SEQUENCE [LARGE SCALE GENOMIC DNA]</scope>
    <source>
        <strain evidence="11 12">DSM 22857</strain>
    </source>
</reference>
<dbReference type="EMBL" id="PTJD01000004">
    <property type="protein sequence ID" value="PPK97392.1"/>
    <property type="molecule type" value="Genomic_DNA"/>
</dbReference>
<feature type="compositionally biased region" description="Low complexity" evidence="7">
    <location>
        <begin position="1"/>
        <end position="10"/>
    </location>
</feature>
<feature type="region of interest" description="Disordered" evidence="7">
    <location>
        <begin position="563"/>
        <end position="599"/>
    </location>
</feature>
<dbReference type="Proteomes" id="UP000239485">
    <property type="component" value="Unassembled WGS sequence"/>
</dbReference>
<proteinExistence type="predicted"/>
<dbReference type="SMART" id="SM00382">
    <property type="entry name" value="AAA"/>
    <property type="match status" value="2"/>
</dbReference>
<feature type="domain" description="ABC transporter" evidence="9">
    <location>
        <begin position="923"/>
        <end position="1158"/>
    </location>
</feature>
<evidence type="ECO:0000259" key="9">
    <source>
        <dbReference type="PROSITE" id="PS50893"/>
    </source>
</evidence>
<sequence length="1161" mass="118199">MSADPSAPAAGPGPGPAAEPAAQRRGGPLDRRLLAHARSSRPGIAGLVLLGAVQAALTVALAWGLAQAVAGLAGAAGTGGTGGTGAAVFVAAAFVLRAALTWAEQALAQRTAARAGDELRRKVLTAALGRGPAWIASAGAGRLAALLTGGLDGLRPWFSGYLPALVLAAVLPPCVLVVLALTDAPSAVAVALTLPFVPVFAVLIGLATRARSEERWQAGAVLAGHFLDVVRGLPTLRLFGRAERQVAAVARTTERHRDATLRVLRLAFLSSTALDLVATLSVGIVAVQAGLRVAAGSLDLAPALFAILLAPEAYRPLREVGARFHAGADASAVVADVDAVLRGEAPARRRARSAGTPAVEARDLRVRHPGAPADALRLAGLRVRGGELVALHGASGAGKTTALRVLAGVQPLTAGEALVAGPEPLHLPQHPALTHARTVAGALSLDGETSLPREELLAALARVGLDAEVSALPGGLDAPLGERGRGLSAGQRQRLALARLLRAAAGEPRVLLLDEPTAHLDPDAEEVVVAQLRAAADRGCAVLVVAHRPALLAAADRHVRIGAPPPPGAAVQTAEPLPPPDVRPQAPRAAGEPAGLPGARTLSRLTARPGSVVLLGASSWLAALTLTAAAAWLLARAAAMPPVLTLSAAVVTVRAAAVARPLLRYAERLAGHEAAFSRLAAWRSQVYADLVPRIPSAVSRRRGELLTRVVADVDARVDGLLRGSLPAAAAAVPVLAALAAGAVLLPAAVPAACAGALLAAVVAPVLAARQARREDSLCAAARARTAEAVLETLDGAEELAHAGDLALVVPERAGRALARAEARAATTAGLAAAVAVAGHGLWVAGTAVAAAQAVDAGRLTVEVAAALVLGLVALAEPLLVLPEAAVARRRATGARARLTELAAAAPAASEPTDPVAPPAGPGLRLRGLVAGWDPQRPALAGADLDLPPGGRIAVTGTSGSGKSTLAAVLVRFLDPVGGSATLGGQEITSLRGDDVRRRITWVGDDTGHVFASTVRENLRLARPGASDADLVEVLRRVRLGSWLTRLPHGLDTWLGEDGSTVSGGERRRLLVARALLADPAVLVLDEPTEGLDEPTARALVADLLEAGAGRSVLLLTHRREGLDLVDRVLRLRDGRLVPAEAAHDRDHLQDHPWNLATAGRR</sequence>
<name>A0A2S6IT13_9ACTN</name>
<dbReference type="PROSITE" id="PS50929">
    <property type="entry name" value="ABC_TM1F"/>
    <property type="match status" value="2"/>
</dbReference>
<dbReference type="InterPro" id="IPR011527">
    <property type="entry name" value="ABC1_TM_dom"/>
</dbReference>
<dbReference type="PROSITE" id="PS50893">
    <property type="entry name" value="ABC_TRANSPORTER_2"/>
    <property type="match status" value="2"/>
</dbReference>
<dbReference type="GO" id="GO:0045454">
    <property type="term" value="P:cell redox homeostasis"/>
    <property type="evidence" value="ECO:0007669"/>
    <property type="project" value="InterPro"/>
</dbReference>
<comment type="subcellular location">
    <subcellularLocation>
        <location evidence="1">Cell membrane</location>
        <topology evidence="1">Multi-pass membrane protein</topology>
    </subcellularLocation>
</comment>
<dbReference type="GO" id="GO:0034775">
    <property type="term" value="P:glutathione transmembrane transport"/>
    <property type="evidence" value="ECO:0007669"/>
    <property type="project" value="InterPro"/>
</dbReference>
<evidence type="ECO:0000256" key="1">
    <source>
        <dbReference type="ARBA" id="ARBA00004651"/>
    </source>
</evidence>
<dbReference type="PROSITE" id="PS00211">
    <property type="entry name" value="ABC_TRANSPORTER_1"/>
    <property type="match status" value="2"/>
</dbReference>
<dbReference type="Pfam" id="PF00664">
    <property type="entry name" value="ABC_membrane"/>
    <property type="match status" value="1"/>
</dbReference>
<feature type="domain" description="ABC transporter" evidence="9">
    <location>
        <begin position="359"/>
        <end position="589"/>
    </location>
</feature>
<dbReference type="Pfam" id="PF00005">
    <property type="entry name" value="ABC_tran"/>
    <property type="match status" value="2"/>
</dbReference>
<organism evidence="11 12">
    <name type="scientific">Kineococcus xinjiangensis</name>
    <dbReference type="NCBI Taxonomy" id="512762"/>
    <lineage>
        <taxon>Bacteria</taxon>
        <taxon>Bacillati</taxon>
        <taxon>Actinomycetota</taxon>
        <taxon>Actinomycetes</taxon>
        <taxon>Kineosporiales</taxon>
        <taxon>Kineosporiaceae</taxon>
        <taxon>Kineococcus</taxon>
    </lineage>
</organism>
<protein>
    <submittedName>
        <fullName evidence="11">ATP-binding cassette subfamily C protein CydCD</fullName>
    </submittedName>
</protein>
<dbReference type="AlphaFoldDB" id="A0A2S6IT13"/>
<dbReference type="GO" id="GO:0016887">
    <property type="term" value="F:ATP hydrolysis activity"/>
    <property type="evidence" value="ECO:0007669"/>
    <property type="project" value="InterPro"/>
</dbReference>
<evidence type="ECO:0000256" key="4">
    <source>
        <dbReference type="ARBA" id="ARBA00022840"/>
    </source>
</evidence>
<feature type="region of interest" description="Disordered" evidence="7">
    <location>
        <begin position="1"/>
        <end position="25"/>
    </location>
</feature>
<dbReference type="GO" id="GO:0005524">
    <property type="term" value="F:ATP binding"/>
    <property type="evidence" value="ECO:0007669"/>
    <property type="project" value="UniProtKB-KW"/>
</dbReference>
<dbReference type="InterPro" id="IPR039421">
    <property type="entry name" value="Type_1_exporter"/>
</dbReference>
<evidence type="ECO:0000256" key="6">
    <source>
        <dbReference type="ARBA" id="ARBA00023136"/>
    </source>
</evidence>
<feature type="transmembrane region" description="Helical" evidence="8">
    <location>
        <begin position="863"/>
        <end position="881"/>
    </location>
</feature>
<evidence type="ECO:0000256" key="3">
    <source>
        <dbReference type="ARBA" id="ARBA00022741"/>
    </source>
</evidence>
<feature type="transmembrane region" description="Helical" evidence="8">
    <location>
        <begin position="161"/>
        <end position="181"/>
    </location>
</feature>
<feature type="transmembrane region" description="Helical" evidence="8">
    <location>
        <begin position="72"/>
        <end position="96"/>
    </location>
</feature>
<feature type="transmembrane region" description="Helical" evidence="8">
    <location>
        <begin position="749"/>
        <end position="767"/>
    </location>
</feature>
<dbReference type="InterPro" id="IPR014223">
    <property type="entry name" value="ABC_CydC/D"/>
</dbReference>
<feature type="transmembrane region" description="Helical" evidence="8">
    <location>
        <begin position="187"/>
        <end position="207"/>
    </location>
</feature>
<feature type="transmembrane region" description="Helical" evidence="8">
    <location>
        <begin position="44"/>
        <end position="66"/>
    </location>
</feature>
<gene>
    <name evidence="11" type="ORF">CLV92_104213</name>
</gene>
<accession>A0A2S6IT13</accession>
<dbReference type="SUPFAM" id="SSF52540">
    <property type="entry name" value="P-loop containing nucleoside triphosphate hydrolases"/>
    <property type="match status" value="2"/>
</dbReference>
<dbReference type="Gene3D" id="1.20.1560.10">
    <property type="entry name" value="ABC transporter type 1, transmembrane domain"/>
    <property type="match status" value="2"/>
</dbReference>
<evidence type="ECO:0000259" key="10">
    <source>
        <dbReference type="PROSITE" id="PS50929"/>
    </source>
</evidence>
<evidence type="ECO:0000256" key="2">
    <source>
        <dbReference type="ARBA" id="ARBA00022692"/>
    </source>
</evidence>
<evidence type="ECO:0000256" key="7">
    <source>
        <dbReference type="SAM" id="MobiDB-lite"/>
    </source>
</evidence>
<dbReference type="PANTHER" id="PTHR24221:SF590">
    <property type="entry name" value="COMPONENT LINKED WITH THE ASSEMBLY OF CYTOCHROME' TRANSPORT TRANSMEMBRANE ATP-BINDING PROTEIN ABC TRANSPORTER CYDD-RELATED"/>
    <property type="match status" value="1"/>
</dbReference>
<evidence type="ECO:0000313" key="12">
    <source>
        <dbReference type="Proteomes" id="UP000239485"/>
    </source>
</evidence>
<keyword evidence="6 8" id="KW-0472">Membrane</keyword>
<keyword evidence="2 8" id="KW-0812">Transmembrane</keyword>
<evidence type="ECO:0000256" key="8">
    <source>
        <dbReference type="SAM" id="Phobius"/>
    </source>
</evidence>
<feature type="domain" description="ABC transmembrane type-1" evidence="10">
    <location>
        <begin position="45"/>
        <end position="329"/>
    </location>
</feature>
<dbReference type="GO" id="GO:0140359">
    <property type="term" value="F:ABC-type transporter activity"/>
    <property type="evidence" value="ECO:0007669"/>
    <property type="project" value="InterPro"/>
</dbReference>
<evidence type="ECO:0000313" key="11">
    <source>
        <dbReference type="EMBL" id="PPK97392.1"/>
    </source>
</evidence>
<feature type="domain" description="ABC transmembrane type-1" evidence="10">
    <location>
        <begin position="612"/>
        <end position="890"/>
    </location>
</feature>
<feature type="transmembrane region" description="Helical" evidence="8">
    <location>
        <begin position="828"/>
        <end position="851"/>
    </location>
</feature>
<dbReference type="Gene3D" id="3.40.50.300">
    <property type="entry name" value="P-loop containing nucleotide triphosphate hydrolases"/>
    <property type="match status" value="2"/>
</dbReference>
<dbReference type="CDD" id="cd18584">
    <property type="entry name" value="ABC_6TM_AarD_CydD"/>
    <property type="match status" value="1"/>
</dbReference>
<dbReference type="PANTHER" id="PTHR24221">
    <property type="entry name" value="ATP-BINDING CASSETTE SUB-FAMILY B"/>
    <property type="match status" value="1"/>
</dbReference>
<dbReference type="RefSeq" id="WP_104432201.1">
    <property type="nucleotide sequence ID" value="NZ_PTJD01000004.1"/>
</dbReference>
<dbReference type="InterPro" id="IPR017871">
    <property type="entry name" value="ABC_transporter-like_CS"/>
</dbReference>
<comment type="caution">
    <text evidence="11">The sequence shown here is derived from an EMBL/GenBank/DDBJ whole genome shotgun (WGS) entry which is preliminary data.</text>
</comment>
<dbReference type="InterPro" id="IPR003593">
    <property type="entry name" value="AAA+_ATPase"/>
</dbReference>
<feature type="transmembrane region" description="Helical" evidence="8">
    <location>
        <begin position="725"/>
        <end position="743"/>
    </location>
</feature>